<protein>
    <submittedName>
        <fullName evidence="1">Uncharacterized protein</fullName>
    </submittedName>
</protein>
<evidence type="ECO:0000313" key="1">
    <source>
        <dbReference type="EMBL" id="TMS32802.1"/>
    </source>
</evidence>
<proteinExistence type="predicted"/>
<comment type="caution">
    <text evidence="1">The sequence shown here is derived from an EMBL/GenBank/DDBJ whole genome shotgun (WGS) entry which is preliminary data.</text>
</comment>
<organism evidence="1 2">
    <name type="scientific">Steinernema carpocapsae</name>
    <name type="common">Entomopathogenic nematode</name>
    <dbReference type="NCBI Taxonomy" id="34508"/>
    <lineage>
        <taxon>Eukaryota</taxon>
        <taxon>Metazoa</taxon>
        <taxon>Ecdysozoa</taxon>
        <taxon>Nematoda</taxon>
        <taxon>Chromadorea</taxon>
        <taxon>Rhabditida</taxon>
        <taxon>Tylenchina</taxon>
        <taxon>Panagrolaimomorpha</taxon>
        <taxon>Strongyloidoidea</taxon>
        <taxon>Steinernematidae</taxon>
        <taxon>Steinernema</taxon>
    </lineage>
</organism>
<evidence type="ECO:0000313" key="2">
    <source>
        <dbReference type="Proteomes" id="UP000298663"/>
    </source>
</evidence>
<gene>
    <name evidence="1" type="ORF">L596_000603</name>
</gene>
<reference evidence="1 2" key="2">
    <citation type="journal article" date="2019" name="G3 (Bethesda)">
        <title>Hybrid Assembly of the Genome of the Entomopathogenic Nematode Steinernema carpocapsae Identifies the X-Chromosome.</title>
        <authorList>
            <person name="Serra L."/>
            <person name="Macchietto M."/>
            <person name="Macias-Munoz A."/>
            <person name="McGill C.J."/>
            <person name="Rodriguez I.M."/>
            <person name="Rodriguez B."/>
            <person name="Murad R."/>
            <person name="Mortazavi A."/>
        </authorList>
    </citation>
    <scope>NUCLEOTIDE SEQUENCE [LARGE SCALE GENOMIC DNA]</scope>
    <source>
        <strain evidence="1 2">ALL</strain>
    </source>
</reference>
<name>A0A4U8UIQ8_STECR</name>
<dbReference type="AlphaFoldDB" id="A0A4U8UIQ8"/>
<dbReference type="Proteomes" id="UP000298663">
    <property type="component" value="Unassembled WGS sequence"/>
</dbReference>
<keyword evidence="2" id="KW-1185">Reference proteome</keyword>
<dbReference type="EMBL" id="AZBU02000001">
    <property type="protein sequence ID" value="TMS32802.1"/>
    <property type="molecule type" value="Genomic_DNA"/>
</dbReference>
<reference evidence="1 2" key="1">
    <citation type="journal article" date="2015" name="Genome Biol.">
        <title>Comparative genomics of Steinernema reveals deeply conserved gene regulatory networks.</title>
        <authorList>
            <person name="Dillman A.R."/>
            <person name="Macchietto M."/>
            <person name="Porter C.F."/>
            <person name="Rogers A."/>
            <person name="Williams B."/>
            <person name="Antoshechkin I."/>
            <person name="Lee M.M."/>
            <person name="Goodwin Z."/>
            <person name="Lu X."/>
            <person name="Lewis E.E."/>
            <person name="Goodrich-Blair H."/>
            <person name="Stock S.P."/>
            <person name="Adams B.J."/>
            <person name="Sternberg P.W."/>
            <person name="Mortazavi A."/>
        </authorList>
    </citation>
    <scope>NUCLEOTIDE SEQUENCE [LARGE SCALE GENOMIC DNA]</scope>
    <source>
        <strain evidence="1 2">ALL</strain>
    </source>
</reference>
<sequence length="75" mass="8457">MAKPPVDRCAKHRKAVRALALRQEVCQSTPRGLLERPPAQPPRHSMLFPRSYLQAPVDCSRSQRDTKAAASDIHR</sequence>
<accession>A0A4U8UIQ8</accession>